<keyword evidence="13" id="KW-1133">Transmembrane helix</keyword>
<dbReference type="OrthoDB" id="3066878at2759"/>
<keyword evidence="6" id="KW-0808">Transferase</keyword>
<evidence type="ECO:0000256" key="16">
    <source>
        <dbReference type="ARBA" id="ARBA00039024"/>
    </source>
</evidence>
<dbReference type="Gene3D" id="6.10.140.2220">
    <property type="match status" value="1"/>
</dbReference>
<sequence>MTHPALQLSNLQRLPLGLRMFAMRARNGSAAALGWLAGMTKHQGIPRAQCFLLLPLFYDALASDDIDHLKNLDTLDKLEIDAARERILRVHLALHGFVWVGIDETTPADIIEIFWVRILAWVEFLDQFDESLPIPLRLPNGLEDNEENSPSRYLLYIIALGLGCPLNDAKVENMSGLDIGHRIIYLAARAWSHILVRLELGEDVDWMLGAQAMAAFSTLIERWGRGDVARLTNALRLGCGGTWERSADALVRHIRQVIEDHEFSEPLGIRQLISINAAYYSLVGIDKTFAFRQALVRGGFVGDLVNTLHILVAHPLPPEHVRLMELFLVALGTLLKAQEPQRYMVEALEAGLIPLLFSYGKSSNRQMKTTTVVDMIDWMMSMTVYPSFLRQFEESSNQFREGYDMAPPLLFPIEANDPWSLLIDIAYGRLRTYTEFREGTWTGMHHIRSACGNFECKVLPHEHSAKLKRCSGCQSTFYCSKTCQRADWKSGHRTECAAFALFGPTSVCSAGQRDALATDGFQVNTTRLISTSDRDFQRVILANDYTYERLDLSLKLVEALSNTDIEQTGTFPVVSWDYTVKEWAGFSQGTLYPADIVSLRYGPWLRRAIRSRGKLQLHVVHFEEGGDVHPRPVFLHFPTTALFDGLCELATAHPQPWSEEEAEDVKQTVEDVLKAAEDWTF</sequence>
<evidence type="ECO:0000313" key="21">
    <source>
        <dbReference type="Proteomes" id="UP000636479"/>
    </source>
</evidence>
<evidence type="ECO:0000256" key="13">
    <source>
        <dbReference type="ARBA" id="ARBA00022989"/>
    </source>
</evidence>
<keyword evidence="10" id="KW-0418">Kinase</keyword>
<dbReference type="EC" id="2.7.1.182" evidence="16"/>
<dbReference type="InterPro" id="IPR039606">
    <property type="entry name" value="Phytol/farnesol_kinase"/>
</dbReference>
<evidence type="ECO:0000313" key="20">
    <source>
        <dbReference type="EMBL" id="KAF7288890.1"/>
    </source>
</evidence>
<evidence type="ECO:0000256" key="10">
    <source>
        <dbReference type="ARBA" id="ARBA00022777"/>
    </source>
</evidence>
<keyword evidence="11" id="KW-0862">Zinc</keyword>
<dbReference type="Proteomes" id="UP000636479">
    <property type="component" value="Unassembled WGS sequence"/>
</dbReference>
<evidence type="ECO:0000256" key="17">
    <source>
        <dbReference type="ARBA" id="ARBA00048889"/>
    </source>
</evidence>
<dbReference type="PANTHER" id="PTHR32523:SF8">
    <property type="entry name" value="DOLICHOL KINASE"/>
    <property type="match status" value="1"/>
</dbReference>
<proteinExistence type="inferred from homology"/>
<keyword evidence="12" id="KW-0809">Transit peptide</keyword>
<comment type="caution">
    <text evidence="20">The sequence shown here is derived from an EMBL/GenBank/DDBJ whole genome shotgun (WGS) entry which is preliminary data.</text>
</comment>
<dbReference type="GO" id="GO:0016020">
    <property type="term" value="C:membrane"/>
    <property type="evidence" value="ECO:0007669"/>
    <property type="project" value="UniProtKB-SubCell"/>
</dbReference>
<dbReference type="InterPro" id="IPR002893">
    <property type="entry name" value="Znf_MYND"/>
</dbReference>
<gene>
    <name evidence="20" type="ORF">MIND_01405000</name>
</gene>
<comment type="catalytic activity">
    <reaction evidence="17">
        <text>phytol + CTP = phytyl phosphate + CDP + H(+)</text>
        <dbReference type="Rhea" id="RHEA:38055"/>
        <dbReference type="ChEBI" id="CHEBI:15378"/>
        <dbReference type="ChEBI" id="CHEBI:17327"/>
        <dbReference type="ChEBI" id="CHEBI:37563"/>
        <dbReference type="ChEBI" id="CHEBI:58069"/>
        <dbReference type="ChEBI" id="CHEBI:75483"/>
        <dbReference type="EC" id="2.7.1.182"/>
    </reaction>
</comment>
<accession>A0A8H6RW58</accession>
<evidence type="ECO:0000256" key="15">
    <source>
        <dbReference type="ARBA" id="ARBA00024015"/>
    </source>
</evidence>
<organism evidence="20 21">
    <name type="scientific">Mycena indigotica</name>
    <dbReference type="NCBI Taxonomy" id="2126181"/>
    <lineage>
        <taxon>Eukaryota</taxon>
        <taxon>Fungi</taxon>
        <taxon>Dikarya</taxon>
        <taxon>Basidiomycota</taxon>
        <taxon>Agaricomycotina</taxon>
        <taxon>Agaricomycetes</taxon>
        <taxon>Agaricomycetidae</taxon>
        <taxon>Agaricales</taxon>
        <taxon>Marasmiineae</taxon>
        <taxon>Mycenaceae</taxon>
        <taxon>Mycena</taxon>
    </lineage>
</organism>
<keyword evidence="21" id="KW-1185">Reference proteome</keyword>
<dbReference type="SUPFAM" id="SSF144232">
    <property type="entry name" value="HIT/MYND zinc finger-like"/>
    <property type="match status" value="1"/>
</dbReference>
<name>A0A8H6RW58_9AGAR</name>
<keyword evidence="5" id="KW-0934">Plastid</keyword>
<dbReference type="AlphaFoldDB" id="A0A8H6RW58"/>
<evidence type="ECO:0000256" key="8">
    <source>
        <dbReference type="ARBA" id="ARBA00022723"/>
    </source>
</evidence>
<dbReference type="GO" id="GO:0008270">
    <property type="term" value="F:zinc ion binding"/>
    <property type="evidence" value="ECO:0007669"/>
    <property type="project" value="UniProtKB-KW"/>
</dbReference>
<evidence type="ECO:0000256" key="1">
    <source>
        <dbReference type="ARBA" id="ARBA00004141"/>
    </source>
</evidence>
<evidence type="ECO:0000256" key="2">
    <source>
        <dbReference type="ARBA" id="ARBA00004229"/>
    </source>
</evidence>
<evidence type="ECO:0000256" key="11">
    <source>
        <dbReference type="ARBA" id="ARBA00022833"/>
    </source>
</evidence>
<dbReference type="GO" id="GO:0010276">
    <property type="term" value="F:phytol kinase activity"/>
    <property type="evidence" value="ECO:0007669"/>
    <property type="project" value="UniProtKB-EC"/>
</dbReference>
<dbReference type="EMBL" id="JACAZF010000018">
    <property type="protein sequence ID" value="KAF7288890.1"/>
    <property type="molecule type" value="Genomic_DNA"/>
</dbReference>
<evidence type="ECO:0000256" key="18">
    <source>
        <dbReference type="PROSITE-ProRule" id="PRU00134"/>
    </source>
</evidence>
<dbReference type="RefSeq" id="XP_037213042.1">
    <property type="nucleotide sequence ID" value="XM_037370450.1"/>
</dbReference>
<feature type="domain" description="MYND-type" evidence="19">
    <location>
        <begin position="448"/>
        <end position="496"/>
    </location>
</feature>
<keyword evidence="14" id="KW-0472">Membrane</keyword>
<comment type="pathway">
    <text evidence="15">Cofactor biosynthesis; tocopherol biosynthesis.</text>
</comment>
<protein>
    <recommendedName>
        <fullName evidence="16">phytol kinase</fullName>
        <ecNumber evidence="16">2.7.1.182</ecNumber>
    </recommendedName>
</protein>
<evidence type="ECO:0000259" key="19">
    <source>
        <dbReference type="PROSITE" id="PS50865"/>
    </source>
</evidence>
<keyword evidence="7" id="KW-0812">Transmembrane</keyword>
<dbReference type="GeneID" id="59352966"/>
<dbReference type="PANTHER" id="PTHR32523">
    <property type="entry name" value="PHYTOL KINASE 1, CHLOROPLASTIC"/>
    <property type="match status" value="1"/>
</dbReference>
<evidence type="ECO:0000256" key="12">
    <source>
        <dbReference type="ARBA" id="ARBA00022946"/>
    </source>
</evidence>
<comment type="similarity">
    <text evidence="3">Belongs to the polyprenol kinase family.</text>
</comment>
<evidence type="ECO:0000256" key="6">
    <source>
        <dbReference type="ARBA" id="ARBA00022679"/>
    </source>
</evidence>
<evidence type="ECO:0000256" key="9">
    <source>
        <dbReference type="ARBA" id="ARBA00022771"/>
    </source>
</evidence>
<keyword evidence="9 18" id="KW-0863">Zinc-finger</keyword>
<dbReference type="PROSITE" id="PS50865">
    <property type="entry name" value="ZF_MYND_2"/>
    <property type="match status" value="1"/>
</dbReference>
<evidence type="ECO:0000256" key="5">
    <source>
        <dbReference type="ARBA" id="ARBA00022640"/>
    </source>
</evidence>
<evidence type="ECO:0000256" key="14">
    <source>
        <dbReference type="ARBA" id="ARBA00023136"/>
    </source>
</evidence>
<evidence type="ECO:0000256" key="7">
    <source>
        <dbReference type="ARBA" id="ARBA00022692"/>
    </source>
</evidence>
<keyword evidence="8" id="KW-0479">Metal-binding</keyword>
<dbReference type="PROSITE" id="PS01360">
    <property type="entry name" value="ZF_MYND_1"/>
    <property type="match status" value="1"/>
</dbReference>
<comment type="subcellular location">
    <subcellularLocation>
        <location evidence="1">Membrane</location>
        <topology evidence="1">Multi-pass membrane protein</topology>
    </subcellularLocation>
    <subcellularLocation>
        <location evidence="2">Plastid</location>
        <location evidence="2">Chloroplast</location>
    </subcellularLocation>
</comment>
<evidence type="ECO:0000256" key="3">
    <source>
        <dbReference type="ARBA" id="ARBA00010794"/>
    </source>
</evidence>
<dbReference type="Pfam" id="PF01753">
    <property type="entry name" value="zf-MYND"/>
    <property type="match status" value="1"/>
</dbReference>
<keyword evidence="4" id="KW-0150">Chloroplast</keyword>
<evidence type="ECO:0000256" key="4">
    <source>
        <dbReference type="ARBA" id="ARBA00022528"/>
    </source>
</evidence>
<reference evidence="20" key="1">
    <citation type="submission" date="2020-05" db="EMBL/GenBank/DDBJ databases">
        <title>Mycena genomes resolve the evolution of fungal bioluminescence.</title>
        <authorList>
            <person name="Tsai I.J."/>
        </authorList>
    </citation>
    <scope>NUCLEOTIDE SEQUENCE</scope>
    <source>
        <strain evidence="20">171206Taipei</strain>
    </source>
</reference>